<name>A0ACC0YQN2_9ROSI</name>
<protein>
    <submittedName>
        <fullName evidence="1">Uncharacterized protein</fullName>
    </submittedName>
</protein>
<organism evidence="1 2">
    <name type="scientific">Pistacia integerrima</name>
    <dbReference type="NCBI Taxonomy" id="434235"/>
    <lineage>
        <taxon>Eukaryota</taxon>
        <taxon>Viridiplantae</taxon>
        <taxon>Streptophyta</taxon>
        <taxon>Embryophyta</taxon>
        <taxon>Tracheophyta</taxon>
        <taxon>Spermatophyta</taxon>
        <taxon>Magnoliopsida</taxon>
        <taxon>eudicotyledons</taxon>
        <taxon>Gunneridae</taxon>
        <taxon>Pentapetalae</taxon>
        <taxon>rosids</taxon>
        <taxon>malvids</taxon>
        <taxon>Sapindales</taxon>
        <taxon>Anacardiaceae</taxon>
        <taxon>Pistacia</taxon>
    </lineage>
</organism>
<dbReference type="Proteomes" id="UP001163603">
    <property type="component" value="Chromosome 5"/>
</dbReference>
<dbReference type="EMBL" id="CM047740">
    <property type="protein sequence ID" value="KAJ0039571.1"/>
    <property type="molecule type" value="Genomic_DNA"/>
</dbReference>
<gene>
    <name evidence="1" type="ORF">Pint_26849</name>
</gene>
<evidence type="ECO:0000313" key="2">
    <source>
        <dbReference type="Proteomes" id="UP001163603"/>
    </source>
</evidence>
<accession>A0ACC0YQN2</accession>
<reference evidence="2" key="1">
    <citation type="journal article" date="2023" name="G3 (Bethesda)">
        <title>Genome assembly and association tests identify interacting loci associated with vigor, precocity, and sex in interspecific pistachio rootstocks.</title>
        <authorList>
            <person name="Palmer W."/>
            <person name="Jacygrad E."/>
            <person name="Sagayaradj S."/>
            <person name="Cavanaugh K."/>
            <person name="Han R."/>
            <person name="Bertier L."/>
            <person name="Beede B."/>
            <person name="Kafkas S."/>
            <person name="Golino D."/>
            <person name="Preece J."/>
            <person name="Michelmore R."/>
        </authorList>
    </citation>
    <scope>NUCLEOTIDE SEQUENCE [LARGE SCALE GENOMIC DNA]</scope>
</reference>
<evidence type="ECO:0000313" key="1">
    <source>
        <dbReference type="EMBL" id="KAJ0039571.1"/>
    </source>
</evidence>
<proteinExistence type="predicted"/>
<sequence length="376" mass="41795">MEMKALCANRLSGFSSLFRGTLFITRTRLTFPEKLLCQAKLGLSKVVAAKTITKSDLFIDHLVSRLHSVHKSRYLVGKELTTLEIRNTLIPYIESLLVEHGNSVVNLVENFPIIPVKDKPAASVSQHHSTPDFKKPKGFSNAPVKGKTGSSVSQSFSAPLNFKKPMVVSNGPREEKPATLVSQSGSFLYSKKQKAVSRMIEVGAVGDLRPQFLYFLELGMDLEQIKLATSRCPSFAYYRPHLFGPSISGKIIPIMLYLEDMGVDKKQWAKVILRSPGLLTHSRQKLQAIVNFLNEVGLSGDSIGIHRGRSEVHGVNISICIFLQLDGELDTEIGVLFYHGLFKVGAGVKIRLNRMLAVPFCEFEKVLETSRKEYAC</sequence>
<comment type="caution">
    <text evidence="1">The sequence shown here is derived from an EMBL/GenBank/DDBJ whole genome shotgun (WGS) entry which is preliminary data.</text>
</comment>
<keyword evidence="2" id="KW-1185">Reference proteome</keyword>